<dbReference type="PANTHER" id="PTHR10048:SF15">
    <property type="entry name" value="PHOSPHATIDYLINOSITOL 4-KINASE ALPHA"/>
    <property type="match status" value="1"/>
</dbReference>
<keyword evidence="2" id="KW-0808">Transferase</keyword>
<name>A0AA88HN73_ARTSF</name>
<dbReference type="GO" id="GO:0004430">
    <property type="term" value="F:1-phosphatidylinositol 4-kinase activity"/>
    <property type="evidence" value="ECO:0007669"/>
    <property type="project" value="UniProtKB-EC"/>
</dbReference>
<feature type="non-terminal residue" evidence="6">
    <location>
        <position position="1"/>
    </location>
</feature>
<dbReference type="InterPro" id="IPR011009">
    <property type="entry name" value="Kinase-like_dom_sf"/>
</dbReference>
<feature type="domain" description="PI3K/PI4K catalytic" evidence="4">
    <location>
        <begin position="801"/>
        <end position="1240"/>
    </location>
</feature>
<dbReference type="PANTHER" id="PTHR10048">
    <property type="entry name" value="PHOSPHATIDYLINOSITOL KINASE"/>
    <property type="match status" value="1"/>
</dbReference>
<comment type="caution">
    <text evidence="6">The sequence shown here is derived from an EMBL/GenBank/DDBJ whole genome shotgun (WGS) entry which is preliminary data.</text>
</comment>
<dbReference type="SUPFAM" id="SSF48371">
    <property type="entry name" value="ARM repeat"/>
    <property type="match status" value="1"/>
</dbReference>
<dbReference type="PROSITE" id="PS51545">
    <property type="entry name" value="PIK_HELICAL"/>
    <property type="match status" value="1"/>
</dbReference>
<dbReference type="InterPro" id="IPR016024">
    <property type="entry name" value="ARM-type_fold"/>
</dbReference>
<dbReference type="FunFam" id="1.10.1070.11:FF:000005">
    <property type="entry name" value="Phosphatidylinositol 4-kinase, catalytic, alpha"/>
    <property type="match status" value="1"/>
</dbReference>
<keyword evidence="3" id="KW-0418">Kinase</keyword>
<dbReference type="SMART" id="SM00145">
    <property type="entry name" value="PI3Ka"/>
    <property type="match status" value="1"/>
</dbReference>
<protein>
    <submittedName>
        <fullName evidence="6">Uncharacterized protein</fullName>
    </submittedName>
</protein>
<proteinExistence type="inferred from homology"/>
<evidence type="ECO:0000259" key="5">
    <source>
        <dbReference type="PROSITE" id="PS51545"/>
    </source>
</evidence>
<accession>A0AA88HN73</accession>
<dbReference type="Gene3D" id="1.10.1070.11">
    <property type="entry name" value="Phosphatidylinositol 3-/4-kinase, catalytic domain"/>
    <property type="match status" value="1"/>
</dbReference>
<dbReference type="GO" id="GO:0005886">
    <property type="term" value="C:plasma membrane"/>
    <property type="evidence" value="ECO:0007669"/>
    <property type="project" value="TreeGrafter"/>
</dbReference>
<reference evidence="6" key="1">
    <citation type="submission" date="2023-07" db="EMBL/GenBank/DDBJ databases">
        <title>Chromosome-level genome assembly of Artemia franciscana.</title>
        <authorList>
            <person name="Jo E."/>
        </authorList>
    </citation>
    <scope>NUCLEOTIDE SEQUENCE</scope>
    <source>
        <tissue evidence="6">Whole body</tissue>
    </source>
</reference>
<dbReference type="Proteomes" id="UP001187531">
    <property type="component" value="Unassembled WGS sequence"/>
</dbReference>
<dbReference type="GO" id="GO:0046854">
    <property type="term" value="P:phosphatidylinositol phosphate biosynthetic process"/>
    <property type="evidence" value="ECO:0007669"/>
    <property type="project" value="InterPro"/>
</dbReference>
<evidence type="ECO:0000256" key="3">
    <source>
        <dbReference type="ARBA" id="ARBA00022777"/>
    </source>
</evidence>
<gene>
    <name evidence="6" type="ORF">QYM36_012070</name>
</gene>
<dbReference type="PROSITE" id="PS50290">
    <property type="entry name" value="PI3_4_KINASE_3"/>
    <property type="match status" value="1"/>
</dbReference>
<dbReference type="InterPro" id="IPR000403">
    <property type="entry name" value="PI3/4_kinase_cat_dom"/>
</dbReference>
<dbReference type="GO" id="GO:0005737">
    <property type="term" value="C:cytoplasm"/>
    <property type="evidence" value="ECO:0007669"/>
    <property type="project" value="TreeGrafter"/>
</dbReference>
<dbReference type="InterPro" id="IPR036940">
    <property type="entry name" value="PI3/4_kinase_cat_sf"/>
</dbReference>
<dbReference type="InterPro" id="IPR001263">
    <property type="entry name" value="PI3K_accessory_dom"/>
</dbReference>
<organism evidence="6 7">
    <name type="scientific">Artemia franciscana</name>
    <name type="common">Brine shrimp</name>
    <name type="synonym">Artemia sanfranciscana</name>
    <dbReference type="NCBI Taxonomy" id="6661"/>
    <lineage>
        <taxon>Eukaryota</taxon>
        <taxon>Metazoa</taxon>
        <taxon>Ecdysozoa</taxon>
        <taxon>Arthropoda</taxon>
        <taxon>Crustacea</taxon>
        <taxon>Branchiopoda</taxon>
        <taxon>Anostraca</taxon>
        <taxon>Artemiidae</taxon>
        <taxon>Artemia</taxon>
    </lineage>
</organism>
<dbReference type="GO" id="GO:0048015">
    <property type="term" value="P:phosphatidylinositol-mediated signaling"/>
    <property type="evidence" value="ECO:0007669"/>
    <property type="project" value="TreeGrafter"/>
</dbReference>
<dbReference type="EMBL" id="JAVRJZ010000016">
    <property type="protein sequence ID" value="KAK2710766.1"/>
    <property type="molecule type" value="Genomic_DNA"/>
</dbReference>
<keyword evidence="7" id="KW-1185">Reference proteome</keyword>
<dbReference type="InterPro" id="IPR015433">
    <property type="entry name" value="PI3/4_kinase"/>
</dbReference>
<comment type="similarity">
    <text evidence="1">Belongs to the PI3/PI4-kinase family. Type III PI4K subfamily.</text>
</comment>
<evidence type="ECO:0000259" key="4">
    <source>
        <dbReference type="PROSITE" id="PS50290"/>
    </source>
</evidence>
<evidence type="ECO:0000256" key="1">
    <source>
        <dbReference type="ARBA" id="ARBA00006209"/>
    </source>
</evidence>
<dbReference type="InterPro" id="IPR018936">
    <property type="entry name" value="PI3/4_kinase_CS"/>
</dbReference>
<evidence type="ECO:0000313" key="6">
    <source>
        <dbReference type="EMBL" id="KAK2710766.1"/>
    </source>
</evidence>
<dbReference type="SUPFAM" id="SSF56112">
    <property type="entry name" value="Protein kinase-like (PK-like)"/>
    <property type="match status" value="1"/>
</dbReference>
<evidence type="ECO:0000256" key="2">
    <source>
        <dbReference type="ARBA" id="ARBA00022679"/>
    </source>
</evidence>
<dbReference type="SMART" id="SM00146">
    <property type="entry name" value="PI3Kc"/>
    <property type="match status" value="1"/>
</dbReference>
<dbReference type="AlphaFoldDB" id="A0AA88HN73"/>
<dbReference type="Pfam" id="PF00454">
    <property type="entry name" value="PI3_PI4_kinase"/>
    <property type="match status" value="1"/>
</dbReference>
<dbReference type="InterPro" id="IPR045495">
    <property type="entry name" value="PI4K_N"/>
</dbReference>
<dbReference type="Pfam" id="PF19274">
    <property type="entry name" value="PI4K_N"/>
    <property type="match status" value="3"/>
</dbReference>
<dbReference type="PROSITE" id="PS00916">
    <property type="entry name" value="PI3_4_KINASE_2"/>
    <property type="match status" value="1"/>
</dbReference>
<feature type="domain" description="PIK helical" evidence="5">
    <location>
        <begin position="914"/>
        <end position="1089"/>
    </location>
</feature>
<sequence length="1256" mass="144073">TMASEARITFAQVATDIQGDVEMNDLLVRLLEIFVQFGLESKKASEKAPIAAKASSCAFNLGMLIPVIASLVRRMPPINQPKVRLHKLFKDFWLYCVVMRFTQEECGIYPHEWYKGLCEIAVKSPLLISQTPFKSEFRELQYTAALRTDGVQSTEVQEFRNQILNLLGNPPQDVSNIIGKLTFAQCTYLLCVYWLEVLRVKHSDKPNFYYIFDYINDPAIQKDKSQIWKCVSSVGEKIFSEFLNVMASRPKTVETGKELENHAQFLLLYFNHPNDHVRMVADRYLSTLVSKTLSKSSIKFNWHTNSVKSKYEHSDYIHTIHTSITPASSWVSNMADWMTEPNATEISTLHICIRTIKVIQFWQEYGLEVCGENLAEMFSKTKLFPQVLWNGNVLRTMLDILQMLSKTLDLDPNEGPTKIQVPGMRKSILLPDTLDGRENIVHDYADRIKGILKVALRWAPNTTRSHLQQYWLESGNSTSVYDHCGLSIIIEAIQEYKNSYDSAIPVPSTEKRSYRVKNDVSRFLDGTNQRSRFSGEVHGDVNRQKIVADLLVAVKSRNVVAMKEAYWLATALAIKLDKIDRHLLKIIGSVPVDFFEEVPMKVAIDCWNWILSARQDLEFLLLEEILLAWKATVERKMGLFSLDVPEDSPLAADEDSILEPKPPNVAAHDLWIRFFLERIEVAKYSSQDHIELFAMMLHGCLPLDIGERRNHISRHPAACGVRFRLLHCGLSLLQMDDLLPKSVNKNVLRERIYQTCLDYFAGPVKCPTQKEQKLLEDTISLLKFWQAMHSDKKHVKASVAGESENTLNLSFGEARLTPVSDVTKTSGGWINTVNLPGGSTISRKNIRTKKALGSEEKVRDYTRKRTLILSLLAVEIEFFSTWHNPLGSVENQLPGEQTVLQWRQSQYPINEKHWKEIINSSWDISPSLTVFLPSRLRNIEVATKEVERLVQLHPDHVAHIPEALDFLVTADSIINDIPMLSYMLHWERVSPVKALSYFSRQYPQHPITAQYAVRCLNSYPPDAVLFYIPQLVQAIRYDTLSYLQEFVKTLAKRSQLVAHQLIWNMNVNKLYDYFLNKYGDETTQEYQHARRNFVRSMAAYSVVGYLLQIKDRHNGNIMLDEDGHIIHIDFGFMFESSPGGNIGFEPDIKLTEEMLMIMGGKLDAAPFKWFMELCVQAFLAVRPYHEAIISLVSLMLDTGLPCFRGQTIKLLRARFGPQMTDREAAASMIEVVRKSTLNPRTKTYDYIQWVQNEIPY</sequence>
<evidence type="ECO:0000313" key="7">
    <source>
        <dbReference type="Proteomes" id="UP001187531"/>
    </source>
</evidence>